<evidence type="ECO:0000256" key="3">
    <source>
        <dbReference type="ARBA" id="ARBA00023274"/>
    </source>
</evidence>
<dbReference type="InterPro" id="IPR023574">
    <property type="entry name" value="Ribosomal_uL4_dom_sf"/>
</dbReference>
<dbReference type="Proteomes" id="UP000772566">
    <property type="component" value="Unassembled WGS sequence"/>
</dbReference>
<evidence type="ECO:0000313" key="9">
    <source>
        <dbReference type="EMBL" id="UQF77918.1"/>
    </source>
</evidence>
<dbReference type="PANTHER" id="PTHR10746">
    <property type="entry name" value="50S RIBOSOMAL PROTEIN L4"/>
    <property type="match status" value="1"/>
</dbReference>
<comment type="similarity">
    <text evidence="1 5">Belongs to the universal ribosomal protein uL4 family.</text>
</comment>
<accession>A0A930YSC1</accession>
<dbReference type="HAMAP" id="MF_01328_B">
    <property type="entry name" value="Ribosomal_uL4_B"/>
    <property type="match status" value="1"/>
</dbReference>
<protein>
    <recommendedName>
        <fullName evidence="4 5">Large ribosomal subunit protein uL4</fullName>
    </recommendedName>
</protein>
<dbReference type="GO" id="GO:0006412">
    <property type="term" value="P:translation"/>
    <property type="evidence" value="ECO:0007669"/>
    <property type="project" value="UniProtKB-UniRule"/>
</dbReference>
<feature type="region of interest" description="Disordered" evidence="6">
    <location>
        <begin position="44"/>
        <end position="77"/>
    </location>
</feature>
<evidence type="ECO:0000313" key="8">
    <source>
        <dbReference type="EMBL" id="MBF4808611.1"/>
    </source>
</evidence>
<dbReference type="RefSeq" id="WP_035426955.1">
    <property type="nucleotide sequence ID" value="NZ_CAUQBC010000007.1"/>
</dbReference>
<dbReference type="EMBL" id="JABZGU010000005">
    <property type="protein sequence ID" value="MBF4802303.1"/>
    <property type="molecule type" value="Genomic_DNA"/>
</dbReference>
<dbReference type="AlphaFoldDB" id="A0A930YSC1"/>
<dbReference type="GO" id="GO:0003735">
    <property type="term" value="F:structural constituent of ribosome"/>
    <property type="evidence" value="ECO:0007669"/>
    <property type="project" value="InterPro"/>
</dbReference>
<dbReference type="InterPro" id="IPR013005">
    <property type="entry name" value="Ribosomal_uL4-like"/>
</dbReference>
<reference evidence="9" key="2">
    <citation type="submission" date="2022-05" db="EMBL/GenBank/DDBJ databases">
        <title>Using nanopore sequencing to obtain complete genomes from saliva samples.</title>
        <authorList>
            <person name="Baker J.L."/>
        </authorList>
    </citation>
    <scope>NUCLEOTIDE SEQUENCE</scope>
    <source>
        <strain evidence="9">JCVI-JB-Lp32</strain>
    </source>
</reference>
<dbReference type="EMBL" id="CP097092">
    <property type="protein sequence ID" value="UQF77918.1"/>
    <property type="molecule type" value="Genomic_DNA"/>
</dbReference>
<name>A0A930YSC1_9ACTN</name>
<dbReference type="PANTHER" id="PTHR10746:SF6">
    <property type="entry name" value="LARGE RIBOSOMAL SUBUNIT PROTEIN UL4M"/>
    <property type="match status" value="1"/>
</dbReference>
<dbReference type="EMBL" id="JABZGT010000001">
    <property type="protein sequence ID" value="MBF4808611.1"/>
    <property type="molecule type" value="Genomic_DNA"/>
</dbReference>
<evidence type="ECO:0000256" key="6">
    <source>
        <dbReference type="SAM" id="MobiDB-lite"/>
    </source>
</evidence>
<comment type="function">
    <text evidence="5">Forms part of the polypeptide exit tunnel.</text>
</comment>
<comment type="subunit">
    <text evidence="5">Part of the 50S ribosomal subunit.</text>
</comment>
<gene>
    <name evidence="5 8" type="primary">rplD</name>
    <name evidence="8" type="ORF">HXK23_00025</name>
    <name evidence="7" type="ORF">HXK24_00500</name>
    <name evidence="9" type="ORF">M3I19_06450</name>
</gene>
<evidence type="ECO:0000256" key="1">
    <source>
        <dbReference type="ARBA" id="ARBA00010528"/>
    </source>
</evidence>
<evidence type="ECO:0000313" key="7">
    <source>
        <dbReference type="EMBL" id="MBF4802303.1"/>
    </source>
</evidence>
<dbReference type="Proteomes" id="UP000787322">
    <property type="component" value="Unassembled WGS sequence"/>
</dbReference>
<evidence type="ECO:0000256" key="5">
    <source>
        <dbReference type="HAMAP-Rule" id="MF_01328"/>
    </source>
</evidence>
<dbReference type="SUPFAM" id="SSF52166">
    <property type="entry name" value="Ribosomal protein L4"/>
    <property type="match status" value="1"/>
</dbReference>
<dbReference type="GO" id="GO:0019843">
    <property type="term" value="F:rRNA binding"/>
    <property type="evidence" value="ECO:0007669"/>
    <property type="project" value="UniProtKB-UniRule"/>
</dbReference>
<dbReference type="GO" id="GO:0005840">
    <property type="term" value="C:ribosome"/>
    <property type="evidence" value="ECO:0007669"/>
    <property type="project" value="UniProtKB-KW"/>
</dbReference>
<comment type="function">
    <text evidence="5">One of the primary rRNA binding proteins, this protein initially binds near the 5'-end of the 23S rRNA. It is important during the early stages of 50S assembly. It makes multiple contacts with different domains of the 23S rRNA in the assembled 50S subunit and ribosome.</text>
</comment>
<evidence type="ECO:0000256" key="2">
    <source>
        <dbReference type="ARBA" id="ARBA00022980"/>
    </source>
</evidence>
<evidence type="ECO:0000256" key="4">
    <source>
        <dbReference type="ARBA" id="ARBA00035244"/>
    </source>
</evidence>
<keyword evidence="5" id="KW-0699">rRNA-binding</keyword>
<dbReference type="Proteomes" id="UP000831562">
    <property type="component" value="Chromosome"/>
</dbReference>
<reference evidence="8" key="1">
    <citation type="submission" date="2020-04" db="EMBL/GenBank/DDBJ databases">
        <title>Deep metagenomics examines the oral microbiome during advanced dental caries in children, revealing novel taxa and co-occurrences with host molecules.</title>
        <authorList>
            <person name="Baker J.L."/>
            <person name="Morton J.T."/>
            <person name="Dinis M."/>
            <person name="Alvarez R."/>
            <person name="Tran N.C."/>
            <person name="Knight R."/>
            <person name="Edlund A."/>
        </authorList>
    </citation>
    <scope>NUCLEOTIDE SEQUENCE</scope>
    <source>
        <strain evidence="8">JCVI_22A_bin.2</strain>
        <strain evidence="7">JCVI_3_bin.11</strain>
    </source>
</reference>
<dbReference type="NCBIfam" id="TIGR03953">
    <property type="entry name" value="rplD_bact"/>
    <property type="match status" value="1"/>
</dbReference>
<evidence type="ECO:0000313" key="10">
    <source>
        <dbReference type="Proteomes" id="UP000772566"/>
    </source>
</evidence>
<keyword evidence="5" id="KW-0694">RNA-binding</keyword>
<dbReference type="InterPro" id="IPR002136">
    <property type="entry name" value="Ribosomal_uL4"/>
</dbReference>
<proteinExistence type="inferred from homology"/>
<dbReference type="Gene3D" id="3.40.1370.10">
    <property type="match status" value="1"/>
</dbReference>
<keyword evidence="2 5" id="KW-0689">Ribosomal protein</keyword>
<keyword evidence="3 5" id="KW-0687">Ribonucleoprotein</keyword>
<dbReference type="Pfam" id="PF00573">
    <property type="entry name" value="Ribosomal_L4"/>
    <property type="match status" value="1"/>
</dbReference>
<sequence length="208" mass="22370">MSKYEIKNVEGKKVGDAELSSDVYGIEPNIPVVHQVVVCQDASARQGTHSTKNRHEVSGGGVKPYRQKGTGRARQGSIRAGQWTGGGVIFGPTPRSHARRINNKMVKLAMRSVLSGKVADSELVLVDSLEFAQPSTKQAKAALQNLGIEGKRVTVIVPDDDVNTYLSFRNLPKVSIFGVSEVTTRFLIDNGALVMSADVAKQLGEVLA</sequence>
<organism evidence="8 10">
    <name type="scientific">Lancefieldella parvula</name>
    <dbReference type="NCBI Taxonomy" id="1382"/>
    <lineage>
        <taxon>Bacteria</taxon>
        <taxon>Bacillati</taxon>
        <taxon>Actinomycetota</taxon>
        <taxon>Coriobacteriia</taxon>
        <taxon>Coriobacteriales</taxon>
        <taxon>Atopobiaceae</taxon>
        <taxon>Lancefieldella</taxon>
    </lineage>
</organism>
<dbReference type="GO" id="GO:1990904">
    <property type="term" value="C:ribonucleoprotein complex"/>
    <property type="evidence" value="ECO:0007669"/>
    <property type="project" value="UniProtKB-KW"/>
</dbReference>